<comment type="caution">
    <text evidence="14">The sequence shown here is derived from an EMBL/GenBank/DDBJ whole genome shotgun (WGS) entry which is preliminary data.</text>
</comment>
<evidence type="ECO:0000256" key="7">
    <source>
        <dbReference type="ARBA" id="ARBA00023040"/>
    </source>
</evidence>
<evidence type="ECO:0000256" key="2">
    <source>
        <dbReference type="ARBA" id="ARBA00007376"/>
    </source>
</evidence>
<accession>A0AAV6ZJ56</accession>
<reference evidence="14" key="1">
    <citation type="thesis" date="2020" institute="ProQuest LLC" country="789 East Eisenhower Parkway, Ann Arbor, MI, USA">
        <title>Comparative Genomics and Chromosome Evolution.</title>
        <authorList>
            <person name="Mudd A.B."/>
        </authorList>
    </citation>
    <scope>NUCLEOTIDE SEQUENCE</scope>
    <source>
        <strain evidence="14">237g6f4</strain>
        <tissue evidence="14">Blood</tissue>
    </source>
</reference>
<dbReference type="GO" id="GO:0016020">
    <property type="term" value="C:membrane"/>
    <property type="evidence" value="ECO:0007669"/>
    <property type="project" value="UniProtKB-SubCell"/>
</dbReference>
<feature type="transmembrane region" description="Helical" evidence="13">
    <location>
        <begin position="253"/>
        <end position="273"/>
    </location>
</feature>
<keyword evidence="7 12" id="KW-0297">G-protein coupled receptor</keyword>
<keyword evidence="6 13" id="KW-1133">Transmembrane helix</keyword>
<feature type="transmembrane region" description="Helical" evidence="13">
    <location>
        <begin position="170"/>
        <end position="199"/>
    </location>
</feature>
<keyword evidence="3 12" id="KW-0919">Taste</keyword>
<keyword evidence="4 12" id="KW-0716">Sensory transduction</keyword>
<gene>
    <name evidence="14" type="ORF">GDO81_025941</name>
</gene>
<organism evidence="14 15">
    <name type="scientific">Engystomops pustulosus</name>
    <name type="common">Tungara frog</name>
    <name type="synonym">Physalaemus pustulosus</name>
    <dbReference type="NCBI Taxonomy" id="76066"/>
    <lineage>
        <taxon>Eukaryota</taxon>
        <taxon>Metazoa</taxon>
        <taxon>Chordata</taxon>
        <taxon>Craniata</taxon>
        <taxon>Vertebrata</taxon>
        <taxon>Euteleostomi</taxon>
        <taxon>Amphibia</taxon>
        <taxon>Batrachia</taxon>
        <taxon>Anura</taxon>
        <taxon>Neobatrachia</taxon>
        <taxon>Hyloidea</taxon>
        <taxon>Leptodactylidae</taxon>
        <taxon>Leiuperinae</taxon>
        <taxon>Engystomops</taxon>
    </lineage>
</organism>
<name>A0AAV6ZJ56_ENGPU</name>
<dbReference type="AlphaFoldDB" id="A0AAV6ZJ56"/>
<feature type="transmembrane region" description="Helical" evidence="13">
    <location>
        <begin position="220"/>
        <end position="241"/>
    </location>
</feature>
<evidence type="ECO:0000256" key="8">
    <source>
        <dbReference type="ARBA" id="ARBA00023136"/>
    </source>
</evidence>
<evidence type="ECO:0000256" key="1">
    <source>
        <dbReference type="ARBA" id="ARBA00004141"/>
    </source>
</evidence>
<evidence type="ECO:0000313" key="15">
    <source>
        <dbReference type="Proteomes" id="UP000824782"/>
    </source>
</evidence>
<evidence type="ECO:0000313" key="14">
    <source>
        <dbReference type="EMBL" id="KAG8548253.1"/>
    </source>
</evidence>
<feature type="transmembrane region" description="Helical" evidence="13">
    <location>
        <begin position="128"/>
        <end position="150"/>
    </location>
</feature>
<evidence type="ECO:0000256" key="3">
    <source>
        <dbReference type="ARBA" id="ARBA00022480"/>
    </source>
</evidence>
<feature type="transmembrane region" description="Helical" evidence="13">
    <location>
        <begin position="82"/>
        <end position="108"/>
    </location>
</feature>
<keyword evidence="5 12" id="KW-0812">Transmembrane</keyword>
<evidence type="ECO:0000256" key="5">
    <source>
        <dbReference type="ARBA" id="ARBA00022692"/>
    </source>
</evidence>
<dbReference type="PANTHER" id="PTHR11394:SF47">
    <property type="entry name" value="TASTE RECEPTOR TYPE 2 MEMBER 40"/>
    <property type="match status" value="1"/>
</dbReference>
<evidence type="ECO:0000256" key="9">
    <source>
        <dbReference type="ARBA" id="ARBA00023170"/>
    </source>
</evidence>
<dbReference type="InterPro" id="IPR007960">
    <property type="entry name" value="TAS2R"/>
</dbReference>
<protein>
    <recommendedName>
        <fullName evidence="12">Taste receptor type 2</fullName>
    </recommendedName>
</protein>
<dbReference type="PANTHER" id="PTHR11394">
    <property type="entry name" value="TASTE RECEPTOR TYPE 2"/>
    <property type="match status" value="1"/>
</dbReference>
<dbReference type="EMBL" id="WNYA01000455">
    <property type="protein sequence ID" value="KAG8548253.1"/>
    <property type="molecule type" value="Genomic_DNA"/>
</dbReference>
<evidence type="ECO:0000256" key="13">
    <source>
        <dbReference type="SAM" id="Phobius"/>
    </source>
</evidence>
<keyword evidence="9 12" id="KW-0675">Receptor</keyword>
<feature type="transmembrane region" description="Helical" evidence="13">
    <location>
        <begin position="6"/>
        <end position="30"/>
    </location>
</feature>
<dbReference type="GO" id="GO:0004930">
    <property type="term" value="F:G protein-coupled receptor activity"/>
    <property type="evidence" value="ECO:0007669"/>
    <property type="project" value="UniProtKB-KW"/>
</dbReference>
<comment type="similarity">
    <text evidence="2 11">Belongs to the G-protein coupled receptor T2R family.</text>
</comment>
<evidence type="ECO:0000256" key="12">
    <source>
        <dbReference type="RuleBase" id="RU004424"/>
    </source>
</evidence>
<sequence length="293" mass="32903">MSAQSVLLLFSIVASCSGLPCNIFISIICGRTWIKDGFPGSVDLILLALGSAQVLLQMSQLVTSMLLVLRPDCFLYGDFCSIYLYNFVHSSIFFVSCMVSSLCMFYSIKIVSFQGSLLILLKSRLSAWLPWLIVSSLVLSCIFFFALSYVNLMMDGDHRLNITMSSSMDVALVSNSLNAVLLLPFFLILVLLGSIVTSLAQHALSLSHLHYGHLKAHVGAARTMILLLVLNVFFHLSQITFVLELSESSVWRWLSLIFYYFFCPLQTWTLVLGNKKLNFISELIGFMRRKLPF</sequence>
<evidence type="ECO:0000256" key="4">
    <source>
        <dbReference type="ARBA" id="ARBA00022606"/>
    </source>
</evidence>
<evidence type="ECO:0000256" key="11">
    <source>
        <dbReference type="RuleBase" id="RU004423"/>
    </source>
</evidence>
<keyword evidence="10 12" id="KW-0807">Transducer</keyword>
<keyword evidence="15" id="KW-1185">Reference proteome</keyword>
<evidence type="ECO:0000256" key="10">
    <source>
        <dbReference type="ARBA" id="ARBA00023224"/>
    </source>
</evidence>
<feature type="transmembrane region" description="Helical" evidence="13">
    <location>
        <begin position="42"/>
        <end position="62"/>
    </location>
</feature>
<evidence type="ECO:0000256" key="6">
    <source>
        <dbReference type="ARBA" id="ARBA00022989"/>
    </source>
</evidence>
<dbReference type="Proteomes" id="UP000824782">
    <property type="component" value="Unassembled WGS sequence"/>
</dbReference>
<proteinExistence type="inferred from homology"/>
<keyword evidence="8 12" id="KW-0472">Membrane</keyword>
<dbReference type="GO" id="GO:0033038">
    <property type="term" value="F:bitter taste receptor activity"/>
    <property type="evidence" value="ECO:0007669"/>
    <property type="project" value="InterPro"/>
</dbReference>
<comment type="subcellular location">
    <subcellularLocation>
        <location evidence="1 12">Membrane</location>
        <topology evidence="1 12">Multi-pass membrane protein</topology>
    </subcellularLocation>
</comment>
<dbReference type="Pfam" id="PF05296">
    <property type="entry name" value="TAS2R"/>
    <property type="match status" value="1"/>
</dbReference>